<keyword evidence="3" id="KW-1185">Reference proteome</keyword>
<sequence length="270" mass="30083">MNDVNILKNTFAMIKDNFPKLFGIYLILVAPMYVIDAIIMGSIGVSFTGGESLNTTWYESLLSTSTPAPLEEGNAWLTVTGLVSTMVLLPIAYGAVIFAVNHIRNGESFTVSAVIKQALNRFWPIFGSHLLFILMFTGLVIVFLLPIMMFGVLGVIIAILAFIGFAILLGYWLTRWSFYLIKVVFGDTAPGFSKSWDFTEGRVWPLMGLYIVVFLITLLINLFVEFIAGFLFGNGILPIFMLDITSLLVSLIFFVAYSLVYFELKAERGE</sequence>
<dbReference type="RefSeq" id="WP_343842002.1">
    <property type="nucleotide sequence ID" value="NZ_BAAADO010000005.1"/>
</dbReference>
<gene>
    <name evidence="2" type="ORF">GCM10008986_26690</name>
</gene>
<proteinExistence type="predicted"/>
<feature type="transmembrane region" description="Helical" evidence="1">
    <location>
        <begin position="21"/>
        <end position="47"/>
    </location>
</feature>
<evidence type="ECO:0000256" key="1">
    <source>
        <dbReference type="SAM" id="Phobius"/>
    </source>
</evidence>
<name>A0ABP3LD20_9BACI</name>
<evidence type="ECO:0000313" key="3">
    <source>
        <dbReference type="Proteomes" id="UP001500880"/>
    </source>
</evidence>
<dbReference type="Proteomes" id="UP001500880">
    <property type="component" value="Unassembled WGS sequence"/>
</dbReference>
<feature type="transmembrane region" description="Helical" evidence="1">
    <location>
        <begin position="122"/>
        <end position="144"/>
    </location>
</feature>
<keyword evidence="1" id="KW-0812">Transmembrane</keyword>
<protein>
    <recommendedName>
        <fullName evidence="4">Membrane domain of glycerophosphoryl diester phosphodiesterase</fullName>
    </recommendedName>
</protein>
<feature type="transmembrane region" description="Helical" evidence="1">
    <location>
        <begin position="150"/>
        <end position="173"/>
    </location>
</feature>
<keyword evidence="1" id="KW-1133">Transmembrane helix</keyword>
<feature type="transmembrane region" description="Helical" evidence="1">
    <location>
        <begin position="75"/>
        <end position="101"/>
    </location>
</feature>
<keyword evidence="1" id="KW-0472">Membrane</keyword>
<accession>A0ABP3LD20</accession>
<evidence type="ECO:0000313" key="2">
    <source>
        <dbReference type="EMBL" id="GAA0498279.1"/>
    </source>
</evidence>
<reference evidence="3" key="1">
    <citation type="journal article" date="2019" name="Int. J. Syst. Evol. Microbiol.">
        <title>The Global Catalogue of Microorganisms (GCM) 10K type strain sequencing project: providing services to taxonomists for standard genome sequencing and annotation.</title>
        <authorList>
            <consortium name="The Broad Institute Genomics Platform"/>
            <consortium name="The Broad Institute Genome Sequencing Center for Infectious Disease"/>
            <person name="Wu L."/>
            <person name="Ma J."/>
        </authorList>
    </citation>
    <scope>NUCLEOTIDE SEQUENCE [LARGE SCALE GENOMIC DNA]</scope>
    <source>
        <strain evidence="3">JCM 12389</strain>
    </source>
</reference>
<organism evidence="2 3">
    <name type="scientific">Salinibacillus aidingensis</name>
    <dbReference type="NCBI Taxonomy" id="237684"/>
    <lineage>
        <taxon>Bacteria</taxon>
        <taxon>Bacillati</taxon>
        <taxon>Bacillota</taxon>
        <taxon>Bacilli</taxon>
        <taxon>Bacillales</taxon>
        <taxon>Bacillaceae</taxon>
        <taxon>Salinibacillus</taxon>
    </lineage>
</organism>
<feature type="transmembrane region" description="Helical" evidence="1">
    <location>
        <begin position="203"/>
        <end position="224"/>
    </location>
</feature>
<dbReference type="EMBL" id="BAAADO010000005">
    <property type="protein sequence ID" value="GAA0498279.1"/>
    <property type="molecule type" value="Genomic_DNA"/>
</dbReference>
<feature type="transmembrane region" description="Helical" evidence="1">
    <location>
        <begin position="236"/>
        <end position="262"/>
    </location>
</feature>
<comment type="caution">
    <text evidence="2">The sequence shown here is derived from an EMBL/GenBank/DDBJ whole genome shotgun (WGS) entry which is preliminary data.</text>
</comment>
<evidence type="ECO:0008006" key="4">
    <source>
        <dbReference type="Google" id="ProtNLM"/>
    </source>
</evidence>